<dbReference type="SUPFAM" id="SSF56300">
    <property type="entry name" value="Metallo-dependent phosphatases"/>
    <property type="match status" value="1"/>
</dbReference>
<dbReference type="Gene3D" id="3.60.21.10">
    <property type="match status" value="1"/>
</dbReference>
<dbReference type="InterPro" id="IPR029052">
    <property type="entry name" value="Metallo-depent_PP-like"/>
</dbReference>
<gene>
    <name evidence="2" type="ORF">J1TS3_21650</name>
</gene>
<dbReference type="PANTHER" id="PTHR31302">
    <property type="entry name" value="TRANSMEMBRANE PROTEIN WITH METALLOPHOSPHOESTERASE DOMAIN-RELATED"/>
    <property type="match status" value="1"/>
</dbReference>
<keyword evidence="3" id="KW-1185">Reference proteome</keyword>
<feature type="domain" description="Calcineurin-like phosphoesterase" evidence="1">
    <location>
        <begin position="48"/>
        <end position="202"/>
    </location>
</feature>
<dbReference type="InterPro" id="IPR051158">
    <property type="entry name" value="Metallophosphoesterase_sf"/>
</dbReference>
<organism evidence="2 3">
    <name type="scientific">Siminovitchia fordii</name>
    <dbReference type="NCBI Taxonomy" id="254759"/>
    <lineage>
        <taxon>Bacteria</taxon>
        <taxon>Bacillati</taxon>
        <taxon>Bacillota</taxon>
        <taxon>Bacilli</taxon>
        <taxon>Bacillales</taxon>
        <taxon>Bacillaceae</taxon>
        <taxon>Siminovitchia</taxon>
    </lineage>
</organism>
<dbReference type="PANTHER" id="PTHR31302:SF32">
    <property type="entry name" value="PHOSPHOESTERASE"/>
    <property type="match status" value="1"/>
</dbReference>
<proteinExistence type="predicted"/>
<evidence type="ECO:0000313" key="2">
    <source>
        <dbReference type="EMBL" id="GIN21031.1"/>
    </source>
</evidence>
<dbReference type="Proteomes" id="UP000680279">
    <property type="component" value="Unassembled WGS sequence"/>
</dbReference>
<dbReference type="Pfam" id="PF00149">
    <property type="entry name" value="Metallophos"/>
    <property type="match status" value="1"/>
</dbReference>
<dbReference type="InterPro" id="IPR004843">
    <property type="entry name" value="Calcineurin-like_PHP"/>
</dbReference>
<evidence type="ECO:0000259" key="1">
    <source>
        <dbReference type="Pfam" id="PF00149"/>
    </source>
</evidence>
<accession>A0ABQ4K5M7</accession>
<dbReference type="EMBL" id="BOQT01000007">
    <property type="protein sequence ID" value="GIN21031.1"/>
    <property type="molecule type" value="Genomic_DNA"/>
</dbReference>
<comment type="caution">
    <text evidence="2">The sequence shown here is derived from an EMBL/GenBank/DDBJ whole genome shotgun (WGS) entry which is preliminary data.</text>
</comment>
<evidence type="ECO:0000313" key="3">
    <source>
        <dbReference type="Proteomes" id="UP000680279"/>
    </source>
</evidence>
<protein>
    <submittedName>
        <fullName evidence="2">Metallophosphoesterase</fullName>
    </submittedName>
</protein>
<sequence>MTGFLLAAVLLIAAAFLIVMMVRAAFANTVREEVLTFDDYPAQIDDLTIFFISDIHRRSIHDSIIHEAKGSADVVIIGGDLTEKGVPFSRVRENIKKLIEIAPIYFIWGNNDYEVDIQKLEELFREFDVTVLKNNSAFLPTFDNKIVLIGTDYPDTSDSMQAILYSIKKTAFRIVLSHSPDLAEKVTDSDGVPLILSGHTHGGQIRIFGMGPYEKGGIKEYQWTTLFVSNGYGTSLLPLRLGAPAETHLITVKKG</sequence>
<name>A0ABQ4K5M7_9BACI</name>
<reference evidence="2 3" key="1">
    <citation type="submission" date="2021-03" db="EMBL/GenBank/DDBJ databases">
        <title>Antimicrobial resistance genes in bacteria isolated from Japanese honey, and their potential for conferring macrolide and lincosamide resistance in the American foulbrood pathogen Paenibacillus larvae.</title>
        <authorList>
            <person name="Okamoto M."/>
            <person name="Kumagai M."/>
            <person name="Kanamori H."/>
            <person name="Takamatsu D."/>
        </authorList>
    </citation>
    <scope>NUCLEOTIDE SEQUENCE [LARGE SCALE GENOMIC DNA]</scope>
    <source>
        <strain evidence="2 3">J1TS3</strain>
    </source>
</reference>